<keyword evidence="7" id="KW-0479">Metal-binding</keyword>
<comment type="caution">
    <text evidence="14">The sequence shown here is derived from an EMBL/GenBank/DDBJ whole genome shotgun (WGS) entry which is preliminary data.</text>
</comment>
<dbReference type="GO" id="GO:0020037">
    <property type="term" value="F:heme binding"/>
    <property type="evidence" value="ECO:0007669"/>
    <property type="project" value="InterPro"/>
</dbReference>
<evidence type="ECO:0008006" key="16">
    <source>
        <dbReference type="Google" id="ProtNLM"/>
    </source>
</evidence>
<evidence type="ECO:0000256" key="6">
    <source>
        <dbReference type="ARBA" id="ARBA00022617"/>
    </source>
</evidence>
<dbReference type="SUPFAM" id="SSF48264">
    <property type="entry name" value="Cytochrome P450"/>
    <property type="match status" value="1"/>
</dbReference>
<keyword evidence="12" id="KW-0503">Monooxygenase</keyword>
<dbReference type="Proteomes" id="UP001162162">
    <property type="component" value="Unassembled WGS sequence"/>
</dbReference>
<comment type="function">
    <text evidence="2">May be involved in the metabolism of insect hormones and in the breakdown of synthetic insecticides.</text>
</comment>
<evidence type="ECO:0000256" key="2">
    <source>
        <dbReference type="ARBA" id="ARBA00003690"/>
    </source>
</evidence>
<accession>A0AAV8X9N9</accession>
<sequence>MKRNFDKEIVWFLETPHSHILRIHITNEMKPYFIGEENNVQMKSIMPIIENSAKNLVQYIRTCKNKNDIDAKDICSRFTCDNVAACAFGVDAKCFVEDNSEFQKLATDFLNPASWQMLIFYVAMIFPTFSKLIKLKLTPKSVEDRLMGIIHSNLKYRRENNVVRNDFLDSMKQISETTPSFTELDIAAHAASFFVDGFETSSIVSRVGIILLIHNMLLGFMITRTVCHNARLN</sequence>
<dbReference type="GO" id="GO:0016705">
    <property type="term" value="F:oxidoreductase activity, acting on paired donors, with incorporation or reduction of molecular oxygen"/>
    <property type="evidence" value="ECO:0007669"/>
    <property type="project" value="InterPro"/>
</dbReference>
<dbReference type="InterPro" id="IPR036396">
    <property type="entry name" value="Cyt_P450_sf"/>
</dbReference>
<keyword evidence="11" id="KW-0408">Iron</keyword>
<comment type="cofactor">
    <cofactor evidence="1">
        <name>heme</name>
        <dbReference type="ChEBI" id="CHEBI:30413"/>
    </cofactor>
</comment>
<evidence type="ECO:0000313" key="14">
    <source>
        <dbReference type="EMBL" id="KAJ8935300.1"/>
    </source>
</evidence>
<evidence type="ECO:0000256" key="5">
    <source>
        <dbReference type="ARBA" id="ARBA00010617"/>
    </source>
</evidence>
<evidence type="ECO:0000256" key="7">
    <source>
        <dbReference type="ARBA" id="ARBA00022723"/>
    </source>
</evidence>
<dbReference type="Gene3D" id="1.10.630.10">
    <property type="entry name" value="Cytochrome P450"/>
    <property type="match status" value="1"/>
</dbReference>
<dbReference type="GO" id="GO:0004497">
    <property type="term" value="F:monooxygenase activity"/>
    <property type="evidence" value="ECO:0007669"/>
    <property type="project" value="UniProtKB-KW"/>
</dbReference>
<comment type="similarity">
    <text evidence="5">Belongs to the cytochrome P450 family.</text>
</comment>
<dbReference type="PANTHER" id="PTHR24292:SF84">
    <property type="entry name" value="CYTOCHROME P450 28A5-RELATED"/>
    <property type="match status" value="1"/>
</dbReference>
<gene>
    <name evidence="14" type="ORF">NQ318_015334</name>
</gene>
<dbReference type="AlphaFoldDB" id="A0AAV8X9N9"/>
<keyword evidence="13" id="KW-0472">Membrane</keyword>
<evidence type="ECO:0000256" key="11">
    <source>
        <dbReference type="ARBA" id="ARBA00023004"/>
    </source>
</evidence>
<evidence type="ECO:0000256" key="9">
    <source>
        <dbReference type="ARBA" id="ARBA00022848"/>
    </source>
</evidence>
<proteinExistence type="inferred from homology"/>
<evidence type="ECO:0000256" key="10">
    <source>
        <dbReference type="ARBA" id="ARBA00023002"/>
    </source>
</evidence>
<dbReference type="EMBL" id="JAPWTK010000901">
    <property type="protein sequence ID" value="KAJ8935300.1"/>
    <property type="molecule type" value="Genomic_DNA"/>
</dbReference>
<evidence type="ECO:0000256" key="4">
    <source>
        <dbReference type="ARBA" id="ARBA00004406"/>
    </source>
</evidence>
<reference evidence="14" key="1">
    <citation type="journal article" date="2023" name="Insect Mol. Biol.">
        <title>Genome sequencing provides insights into the evolution of gene families encoding plant cell wall-degrading enzymes in longhorned beetles.</title>
        <authorList>
            <person name="Shin N.R."/>
            <person name="Okamura Y."/>
            <person name="Kirsch R."/>
            <person name="Pauchet Y."/>
        </authorList>
    </citation>
    <scope>NUCLEOTIDE SEQUENCE</scope>
    <source>
        <strain evidence="14">AMC_N1</strain>
    </source>
</reference>
<keyword evidence="15" id="KW-1185">Reference proteome</keyword>
<evidence type="ECO:0000313" key="15">
    <source>
        <dbReference type="Proteomes" id="UP001162162"/>
    </source>
</evidence>
<dbReference type="Pfam" id="PF00067">
    <property type="entry name" value="p450"/>
    <property type="match status" value="1"/>
</dbReference>
<keyword evidence="8" id="KW-0256">Endoplasmic reticulum</keyword>
<keyword evidence="6" id="KW-0349">Heme</keyword>
<dbReference type="GO" id="GO:0005789">
    <property type="term" value="C:endoplasmic reticulum membrane"/>
    <property type="evidence" value="ECO:0007669"/>
    <property type="project" value="UniProtKB-SubCell"/>
</dbReference>
<evidence type="ECO:0000256" key="13">
    <source>
        <dbReference type="ARBA" id="ARBA00023136"/>
    </source>
</evidence>
<evidence type="ECO:0000256" key="8">
    <source>
        <dbReference type="ARBA" id="ARBA00022824"/>
    </source>
</evidence>
<keyword evidence="10" id="KW-0560">Oxidoreductase</keyword>
<name>A0AAV8X9N9_9CUCU</name>
<dbReference type="InterPro" id="IPR001128">
    <property type="entry name" value="Cyt_P450"/>
</dbReference>
<comment type="subcellular location">
    <subcellularLocation>
        <location evidence="4">Endoplasmic reticulum membrane</location>
        <topology evidence="4">Peripheral membrane protein</topology>
    </subcellularLocation>
    <subcellularLocation>
        <location evidence="3">Microsome membrane</location>
        <topology evidence="3">Peripheral membrane protein</topology>
    </subcellularLocation>
</comment>
<evidence type="ECO:0000256" key="3">
    <source>
        <dbReference type="ARBA" id="ARBA00004174"/>
    </source>
</evidence>
<evidence type="ECO:0000256" key="12">
    <source>
        <dbReference type="ARBA" id="ARBA00023033"/>
    </source>
</evidence>
<protein>
    <recommendedName>
        <fullName evidence="16">Cytochrome P450</fullName>
    </recommendedName>
</protein>
<dbReference type="InterPro" id="IPR050476">
    <property type="entry name" value="Insect_CytP450_Detox"/>
</dbReference>
<keyword evidence="9" id="KW-0492">Microsome</keyword>
<evidence type="ECO:0000256" key="1">
    <source>
        <dbReference type="ARBA" id="ARBA00001971"/>
    </source>
</evidence>
<dbReference type="PANTHER" id="PTHR24292">
    <property type="entry name" value="CYTOCHROME P450"/>
    <property type="match status" value="1"/>
</dbReference>
<dbReference type="GO" id="GO:0005506">
    <property type="term" value="F:iron ion binding"/>
    <property type="evidence" value="ECO:0007669"/>
    <property type="project" value="InterPro"/>
</dbReference>
<organism evidence="14 15">
    <name type="scientific">Aromia moschata</name>
    <dbReference type="NCBI Taxonomy" id="1265417"/>
    <lineage>
        <taxon>Eukaryota</taxon>
        <taxon>Metazoa</taxon>
        <taxon>Ecdysozoa</taxon>
        <taxon>Arthropoda</taxon>
        <taxon>Hexapoda</taxon>
        <taxon>Insecta</taxon>
        <taxon>Pterygota</taxon>
        <taxon>Neoptera</taxon>
        <taxon>Endopterygota</taxon>
        <taxon>Coleoptera</taxon>
        <taxon>Polyphaga</taxon>
        <taxon>Cucujiformia</taxon>
        <taxon>Chrysomeloidea</taxon>
        <taxon>Cerambycidae</taxon>
        <taxon>Cerambycinae</taxon>
        <taxon>Callichromatini</taxon>
        <taxon>Aromia</taxon>
    </lineage>
</organism>